<keyword evidence="4" id="KW-0804">Transcription</keyword>
<sequence length="194" mass="20983">MSRERRFSEPEVLDRLADAFALHGYGGTSLAQLQEATGLGKQSLYNSFGDKQSMYLQAIDCVVQRGAHVVAVMQAAPSGRVALDLYFNAMLDDCASDDPVRRNCIVTSGLLEGVDEAPLARVLTNRWHATHELLRAAIERGQRDGSIANPTPSAELAEMLTSLVSGLRVAARVGRDRAQMSRLVALTLGVLDMA</sequence>
<gene>
    <name evidence="7" type="ORF">AZ34_17175</name>
</gene>
<proteinExistence type="predicted"/>
<dbReference type="InterPro" id="IPR009057">
    <property type="entry name" value="Homeodomain-like_sf"/>
</dbReference>
<keyword evidence="1" id="KW-0678">Repressor</keyword>
<evidence type="ECO:0000256" key="2">
    <source>
        <dbReference type="ARBA" id="ARBA00023015"/>
    </source>
</evidence>
<dbReference type="PANTHER" id="PTHR47506:SF1">
    <property type="entry name" value="HTH-TYPE TRANSCRIPTIONAL REGULATOR YJDC"/>
    <property type="match status" value="1"/>
</dbReference>
<dbReference type="InterPro" id="IPR001647">
    <property type="entry name" value="HTH_TetR"/>
</dbReference>
<dbReference type="EMBL" id="JEMG01000001">
    <property type="protein sequence ID" value="EYC52626.1"/>
    <property type="molecule type" value="Genomic_DNA"/>
</dbReference>
<dbReference type="SUPFAM" id="SSF46689">
    <property type="entry name" value="Homeodomain-like"/>
    <property type="match status" value="1"/>
</dbReference>
<dbReference type="AlphaFoldDB" id="A0A016XLD2"/>
<dbReference type="Gene3D" id="1.10.357.10">
    <property type="entry name" value="Tetracycline Repressor, domain 2"/>
    <property type="match status" value="1"/>
</dbReference>
<evidence type="ECO:0000256" key="3">
    <source>
        <dbReference type="ARBA" id="ARBA00023125"/>
    </source>
</evidence>
<feature type="domain" description="HTH tetR-type" evidence="6">
    <location>
        <begin position="6"/>
        <end position="66"/>
    </location>
</feature>
<dbReference type="GO" id="GO:0003677">
    <property type="term" value="F:DNA binding"/>
    <property type="evidence" value="ECO:0007669"/>
    <property type="project" value="UniProtKB-UniRule"/>
</dbReference>
<comment type="caution">
    <text evidence="7">The sequence shown here is derived from an EMBL/GenBank/DDBJ whole genome shotgun (WGS) entry which is preliminary data.</text>
</comment>
<dbReference type="InterPro" id="IPR039538">
    <property type="entry name" value="BetI_C"/>
</dbReference>
<dbReference type="STRING" id="1458275.AZ34_17175"/>
<reference evidence="7 8" key="1">
    <citation type="submission" date="2014-02" db="EMBL/GenBank/DDBJ databases">
        <title>Draft Genome of Hylemonella gracilis isolated from the Niagara River.</title>
        <authorList>
            <person name="Pawlowski D.R."/>
            <person name="Koudelka G.B."/>
        </authorList>
    </citation>
    <scope>NUCLEOTIDE SEQUENCE [LARGE SCALE GENOMIC DNA]</scope>
    <source>
        <strain evidence="7 8">Niagara R</strain>
    </source>
</reference>
<dbReference type="Pfam" id="PF13977">
    <property type="entry name" value="TetR_C_6"/>
    <property type="match status" value="1"/>
</dbReference>
<evidence type="ECO:0000313" key="8">
    <source>
        <dbReference type="Proteomes" id="UP000023268"/>
    </source>
</evidence>
<dbReference type="SUPFAM" id="SSF48498">
    <property type="entry name" value="Tetracyclin repressor-like, C-terminal domain"/>
    <property type="match status" value="1"/>
</dbReference>
<keyword evidence="2" id="KW-0805">Transcription regulation</keyword>
<accession>A0A016XLD2</accession>
<dbReference type="InterPro" id="IPR036271">
    <property type="entry name" value="Tet_transcr_reg_TetR-rel_C_sf"/>
</dbReference>
<name>A0A016XLD2_9BURK</name>
<evidence type="ECO:0000259" key="6">
    <source>
        <dbReference type="PROSITE" id="PS50977"/>
    </source>
</evidence>
<feature type="DNA-binding region" description="H-T-H motif" evidence="5">
    <location>
        <begin position="29"/>
        <end position="48"/>
    </location>
</feature>
<evidence type="ECO:0000256" key="5">
    <source>
        <dbReference type="PROSITE-ProRule" id="PRU00335"/>
    </source>
</evidence>
<keyword evidence="3 5" id="KW-0238">DNA-binding</keyword>
<evidence type="ECO:0000256" key="4">
    <source>
        <dbReference type="ARBA" id="ARBA00023163"/>
    </source>
</evidence>
<dbReference type="eggNOG" id="COG1309">
    <property type="taxonomic scope" value="Bacteria"/>
</dbReference>
<dbReference type="Gene3D" id="1.10.10.60">
    <property type="entry name" value="Homeodomain-like"/>
    <property type="match status" value="1"/>
</dbReference>
<dbReference type="PANTHER" id="PTHR47506">
    <property type="entry name" value="TRANSCRIPTIONAL REGULATORY PROTEIN"/>
    <property type="match status" value="1"/>
</dbReference>
<dbReference type="RefSeq" id="WP_035610243.1">
    <property type="nucleotide sequence ID" value="NZ_JEMG01000001.1"/>
</dbReference>
<protein>
    <submittedName>
        <fullName evidence="7">TetR family transcriptional regulator</fullName>
    </submittedName>
</protein>
<evidence type="ECO:0000313" key="7">
    <source>
        <dbReference type="EMBL" id="EYC52626.1"/>
    </source>
</evidence>
<dbReference type="Proteomes" id="UP000023268">
    <property type="component" value="Unassembled WGS sequence"/>
</dbReference>
<dbReference type="OrthoDB" id="270177at2"/>
<dbReference type="PROSITE" id="PS50977">
    <property type="entry name" value="HTH_TETR_2"/>
    <property type="match status" value="1"/>
</dbReference>
<evidence type="ECO:0000256" key="1">
    <source>
        <dbReference type="ARBA" id="ARBA00022491"/>
    </source>
</evidence>
<dbReference type="Pfam" id="PF00440">
    <property type="entry name" value="TetR_N"/>
    <property type="match status" value="1"/>
</dbReference>
<organism evidence="7 8">
    <name type="scientific">Hylemonella gracilis str. Niagara R</name>
    <dbReference type="NCBI Taxonomy" id="1458275"/>
    <lineage>
        <taxon>Bacteria</taxon>
        <taxon>Pseudomonadati</taxon>
        <taxon>Pseudomonadota</taxon>
        <taxon>Betaproteobacteria</taxon>
        <taxon>Burkholderiales</taxon>
        <taxon>Comamonadaceae</taxon>
        <taxon>Hylemonella</taxon>
    </lineage>
</organism>